<dbReference type="Proteomes" id="UP000492821">
    <property type="component" value="Unassembled WGS sequence"/>
</dbReference>
<evidence type="ECO:0000256" key="1">
    <source>
        <dbReference type="SAM" id="MobiDB-lite"/>
    </source>
</evidence>
<accession>A0A7E4VVH4</accession>
<reference evidence="2" key="1">
    <citation type="journal article" date="2013" name="Genetics">
        <title>The draft genome and transcriptome of Panagrellus redivivus are shaped by the harsh demands of a free-living lifestyle.</title>
        <authorList>
            <person name="Srinivasan J."/>
            <person name="Dillman A.R."/>
            <person name="Macchietto M.G."/>
            <person name="Heikkinen L."/>
            <person name="Lakso M."/>
            <person name="Fracchia K.M."/>
            <person name="Antoshechkin I."/>
            <person name="Mortazavi A."/>
            <person name="Wong G."/>
            <person name="Sternberg P.W."/>
        </authorList>
    </citation>
    <scope>NUCLEOTIDE SEQUENCE [LARGE SCALE GENOMIC DNA]</scope>
    <source>
        <strain evidence="2">MT8872</strain>
    </source>
</reference>
<organism evidence="2 3">
    <name type="scientific">Panagrellus redivivus</name>
    <name type="common">Microworm</name>
    <dbReference type="NCBI Taxonomy" id="6233"/>
    <lineage>
        <taxon>Eukaryota</taxon>
        <taxon>Metazoa</taxon>
        <taxon>Ecdysozoa</taxon>
        <taxon>Nematoda</taxon>
        <taxon>Chromadorea</taxon>
        <taxon>Rhabditida</taxon>
        <taxon>Tylenchina</taxon>
        <taxon>Panagrolaimomorpha</taxon>
        <taxon>Panagrolaimoidea</taxon>
        <taxon>Panagrolaimidae</taxon>
        <taxon>Panagrellus</taxon>
    </lineage>
</organism>
<evidence type="ECO:0000313" key="3">
    <source>
        <dbReference type="WBParaSite" id="Pan_g2898.t1"/>
    </source>
</evidence>
<feature type="region of interest" description="Disordered" evidence="1">
    <location>
        <begin position="134"/>
        <end position="180"/>
    </location>
</feature>
<name>A0A7E4VVH4_PANRE</name>
<protein>
    <submittedName>
        <fullName evidence="3">Uncharacterized protein</fullName>
    </submittedName>
</protein>
<proteinExistence type="predicted"/>
<keyword evidence="2" id="KW-1185">Reference proteome</keyword>
<reference evidence="3" key="2">
    <citation type="submission" date="2020-10" db="UniProtKB">
        <authorList>
            <consortium name="WormBaseParasite"/>
        </authorList>
    </citation>
    <scope>IDENTIFICATION</scope>
</reference>
<dbReference type="WBParaSite" id="Pan_g2898.t1">
    <property type="protein sequence ID" value="Pan_g2898.t1"/>
    <property type="gene ID" value="Pan_g2898"/>
</dbReference>
<sequence length="180" mass="20151">MQIVFLPGYVTQIRLVLICMKSVACKSTICNAPTSSSPQKPFPISDEKSLKRPFRILLQNLVQEIERDYKTDILLSSPVFASRNPPITVSTSSKTPTNTPLTSENLQSYDDLVTQFKTEKRVLAAIMMRRSAKKHEQEFECNSDAFKQPAEDGQSDAKKQERSNTATQHDINVFGSPPNG</sequence>
<evidence type="ECO:0000313" key="2">
    <source>
        <dbReference type="Proteomes" id="UP000492821"/>
    </source>
</evidence>
<dbReference type="AlphaFoldDB" id="A0A7E4VVH4"/>